<protein>
    <submittedName>
        <fullName evidence="1">Uncharacterized protein</fullName>
    </submittedName>
</protein>
<evidence type="ECO:0000313" key="2">
    <source>
        <dbReference type="Proteomes" id="UP000015241"/>
    </source>
</evidence>
<evidence type="ECO:0000313" key="1">
    <source>
        <dbReference type="EMBL" id="EPS95237.1"/>
    </source>
</evidence>
<sequence length="140" mass="15883">MEETDGLTWVVRERPGRQLGKGLRIRMSTEEQVSGAGKLGHVTALRRHWITLSILGATHKAYLRVPTAWTALDGMEAVTHEKHYHDLSPVPRPHPLFRTTAIEGPNASPYEFELGEEEMPRLESRIEKITGVKPRTPKRE</sequence>
<organism evidence="1 2">
    <name type="scientific">Fomitopsis schrenkii</name>
    <name type="common">Brown rot fungus</name>
    <dbReference type="NCBI Taxonomy" id="2126942"/>
    <lineage>
        <taxon>Eukaryota</taxon>
        <taxon>Fungi</taxon>
        <taxon>Dikarya</taxon>
        <taxon>Basidiomycota</taxon>
        <taxon>Agaricomycotina</taxon>
        <taxon>Agaricomycetes</taxon>
        <taxon>Polyporales</taxon>
        <taxon>Fomitopsis</taxon>
    </lineage>
</organism>
<dbReference type="Proteomes" id="UP000015241">
    <property type="component" value="Unassembled WGS sequence"/>
</dbReference>
<proteinExistence type="predicted"/>
<dbReference type="AlphaFoldDB" id="S8DRC6"/>
<dbReference type="HOGENOM" id="CLU_1768089_0_0_1"/>
<dbReference type="InParanoid" id="S8DRC6"/>
<keyword evidence="2" id="KW-1185">Reference proteome</keyword>
<dbReference type="EMBL" id="KE504212">
    <property type="protein sequence ID" value="EPS95237.1"/>
    <property type="molecule type" value="Genomic_DNA"/>
</dbReference>
<reference evidence="1 2" key="1">
    <citation type="journal article" date="2012" name="Science">
        <title>The Paleozoic origin of enzymatic lignin decomposition reconstructed from 31 fungal genomes.</title>
        <authorList>
            <person name="Floudas D."/>
            <person name="Binder M."/>
            <person name="Riley R."/>
            <person name="Barry K."/>
            <person name="Blanchette R.A."/>
            <person name="Henrissat B."/>
            <person name="Martinez A.T."/>
            <person name="Otillar R."/>
            <person name="Spatafora J.W."/>
            <person name="Yadav J.S."/>
            <person name="Aerts A."/>
            <person name="Benoit I."/>
            <person name="Boyd A."/>
            <person name="Carlson A."/>
            <person name="Copeland A."/>
            <person name="Coutinho P.M."/>
            <person name="de Vries R.P."/>
            <person name="Ferreira P."/>
            <person name="Findley K."/>
            <person name="Foster B."/>
            <person name="Gaskell J."/>
            <person name="Glotzer D."/>
            <person name="Gorecki P."/>
            <person name="Heitman J."/>
            <person name="Hesse C."/>
            <person name="Hori C."/>
            <person name="Igarashi K."/>
            <person name="Jurgens J.A."/>
            <person name="Kallen N."/>
            <person name="Kersten P."/>
            <person name="Kohler A."/>
            <person name="Kuees U."/>
            <person name="Kumar T.K.A."/>
            <person name="Kuo A."/>
            <person name="LaButti K."/>
            <person name="Larrondo L.F."/>
            <person name="Lindquist E."/>
            <person name="Ling A."/>
            <person name="Lombard V."/>
            <person name="Lucas S."/>
            <person name="Lundell T."/>
            <person name="Martin R."/>
            <person name="McLaughlin D.J."/>
            <person name="Morgenstern I."/>
            <person name="Morin E."/>
            <person name="Murat C."/>
            <person name="Nagy L.G."/>
            <person name="Nolan M."/>
            <person name="Ohm R.A."/>
            <person name="Patyshakuliyeva A."/>
            <person name="Rokas A."/>
            <person name="Ruiz-Duenas F.J."/>
            <person name="Sabat G."/>
            <person name="Salamov A."/>
            <person name="Samejima M."/>
            <person name="Schmutz J."/>
            <person name="Slot J.C."/>
            <person name="St John F."/>
            <person name="Stenlid J."/>
            <person name="Sun H."/>
            <person name="Sun S."/>
            <person name="Syed K."/>
            <person name="Tsang A."/>
            <person name="Wiebenga A."/>
            <person name="Young D."/>
            <person name="Pisabarro A."/>
            <person name="Eastwood D.C."/>
            <person name="Martin F."/>
            <person name="Cullen D."/>
            <person name="Grigoriev I.V."/>
            <person name="Hibbett D.S."/>
        </authorList>
    </citation>
    <scope>NUCLEOTIDE SEQUENCE</scope>
    <source>
        <strain evidence="2">FP-58527</strain>
    </source>
</reference>
<gene>
    <name evidence="1" type="ORF">FOMPIDRAFT_88149</name>
</gene>
<dbReference type="OrthoDB" id="2809719at2759"/>
<name>S8DRC6_FOMSC</name>
<accession>S8DRC6</accession>